<dbReference type="EMBL" id="BMQS01000008">
    <property type="protein sequence ID" value="GGT94486.1"/>
    <property type="molecule type" value="Genomic_DNA"/>
</dbReference>
<dbReference type="NCBIfam" id="TIGR02053">
    <property type="entry name" value="MerA"/>
    <property type="match status" value="1"/>
</dbReference>
<dbReference type="SUPFAM" id="SSF51905">
    <property type="entry name" value="FAD/NAD(P)-binding domain"/>
    <property type="match status" value="1"/>
</dbReference>
<dbReference type="Gene3D" id="3.50.50.60">
    <property type="entry name" value="FAD/NAD(P)-binding domain"/>
    <property type="match status" value="2"/>
</dbReference>
<reference evidence="21" key="4">
    <citation type="submission" date="2020-09" db="EMBL/GenBank/DDBJ databases">
        <authorList>
            <person name="Sun Q."/>
            <person name="Ohkuma M."/>
        </authorList>
    </citation>
    <scope>NUCLEOTIDE SEQUENCE</scope>
    <source>
        <strain evidence="21">JCM 31740</strain>
    </source>
</reference>
<evidence type="ECO:0000256" key="11">
    <source>
        <dbReference type="ARBA" id="ARBA00022914"/>
    </source>
</evidence>
<evidence type="ECO:0000256" key="15">
    <source>
        <dbReference type="ARBA" id="ARBA00031725"/>
    </source>
</evidence>
<dbReference type="EMBL" id="AP018553">
    <property type="protein sequence ID" value="BBD72171.1"/>
    <property type="molecule type" value="Genomic_DNA"/>
</dbReference>
<evidence type="ECO:0000259" key="19">
    <source>
        <dbReference type="Pfam" id="PF07992"/>
    </source>
</evidence>
<feature type="domain" description="Pyridine nucleotide-disulphide oxidoreductase dimerisation" evidence="18">
    <location>
        <begin position="328"/>
        <end position="430"/>
    </location>
</feature>
<dbReference type="GO" id="GO:0050787">
    <property type="term" value="P:detoxification of mercury ion"/>
    <property type="evidence" value="ECO:0007669"/>
    <property type="project" value="InterPro"/>
</dbReference>
<reference evidence="22" key="2">
    <citation type="submission" date="2018-04" db="EMBL/GenBank/DDBJ databases">
        <title>Complete genome sequence of Sulfodiicoccus acidiphilus strain HS-1.</title>
        <authorList>
            <person name="Sakai H.D."/>
            <person name="Kurosawa N."/>
        </authorList>
    </citation>
    <scope>NUCLEOTIDE SEQUENCE [LARGE SCALE GENOMIC DNA]</scope>
    <source>
        <strain evidence="22">HS-1</strain>
    </source>
</reference>
<dbReference type="AlphaFoldDB" id="A0A348B1W9"/>
<keyword evidence="6" id="KW-0475">Mercuric resistance</keyword>
<name>A0A348B1W9_9CREN</name>
<keyword evidence="9 17" id="KW-0274">FAD</keyword>
<keyword evidence="8" id="KW-0479">Metal-binding</keyword>
<dbReference type="RefSeq" id="WP_126449514.1">
    <property type="nucleotide sequence ID" value="NZ_AP018553.1"/>
</dbReference>
<dbReference type="EC" id="1.16.1.1" evidence="4"/>
<evidence type="ECO:0000313" key="21">
    <source>
        <dbReference type="EMBL" id="GGT94486.1"/>
    </source>
</evidence>
<evidence type="ECO:0000256" key="3">
    <source>
        <dbReference type="ARBA" id="ARBA00011738"/>
    </source>
</evidence>
<dbReference type="Gene3D" id="3.30.390.30">
    <property type="match status" value="1"/>
</dbReference>
<dbReference type="InterPro" id="IPR016156">
    <property type="entry name" value="FAD/NAD-linked_Rdtase_dimer_sf"/>
</dbReference>
<dbReference type="FunFam" id="3.30.390.30:FF:000001">
    <property type="entry name" value="Dihydrolipoyl dehydrogenase"/>
    <property type="match status" value="1"/>
</dbReference>
<dbReference type="InterPro" id="IPR004099">
    <property type="entry name" value="Pyr_nucl-diS_OxRdtase_dimer"/>
</dbReference>
<dbReference type="GeneID" id="38666068"/>
<dbReference type="InterPro" id="IPR012999">
    <property type="entry name" value="Pyr_OxRdtase_I_AS"/>
</dbReference>
<dbReference type="PRINTS" id="PR00368">
    <property type="entry name" value="FADPNR"/>
</dbReference>
<comment type="catalytic activity">
    <reaction evidence="16">
        <text>Hg + NADP(+) + H(+) = Hg(2+) + NADPH</text>
        <dbReference type="Rhea" id="RHEA:23856"/>
        <dbReference type="ChEBI" id="CHEBI:15378"/>
        <dbReference type="ChEBI" id="CHEBI:16170"/>
        <dbReference type="ChEBI" id="CHEBI:16793"/>
        <dbReference type="ChEBI" id="CHEBI:57783"/>
        <dbReference type="ChEBI" id="CHEBI:58349"/>
        <dbReference type="EC" id="1.16.1.1"/>
    </reaction>
</comment>
<dbReference type="GO" id="GO:0016668">
    <property type="term" value="F:oxidoreductase activity, acting on a sulfur group of donors, NAD(P) as acceptor"/>
    <property type="evidence" value="ECO:0007669"/>
    <property type="project" value="InterPro"/>
</dbReference>
<keyword evidence="11" id="KW-0476">Mercury</keyword>
<evidence type="ECO:0000259" key="18">
    <source>
        <dbReference type="Pfam" id="PF02852"/>
    </source>
</evidence>
<sequence>MRELAIVGYGAAGFAALIKANELGVKPALVGTGPIGGTCVNVGCVPSKKVLRAGEVYRYAREVCDTECFPPFRKTFEEKEQLVSSLRREKYEDVLSTYDAEVFEGKAHFTSPHSLKVGPATVEAKKFVVATGSSPAVPDVPGLREVGYWTNVEALSPDKKVDSLVILGGRALALEFAQMYRRLGVEVAVLQRSQVLLPNWEPEISVEAKKILEEEGVVVATGVSVKEVRKSRGKVVVTNLGEVEADEVLLATGRKPNVDLNLEAAGVELNEAGGIRVDDELRTTNPNIFAAGDVIGGKMLEALAGRQGTVAAENALKESHRRIDLLSVPQAVFTQPNIASVGLVEREVPKAQSRKVYMRDVAKARILGESRGLVKLVTVGRRIVGVHMVGENAAEVINEAALAVKLGATVDDLVDTIHVFPTMSEALRLAALAFSSDVSKMSCCV</sequence>
<reference evidence="20" key="3">
    <citation type="journal article" date="2019" name="BMC Res. Notes">
        <title>Complete genome sequence of the Sulfodiicoccus acidiphilus strain HS-1T, the first crenarchaeon that lacks polB3, isolated from an acidic hot spring in Ohwaku-dani, Hakone, Japan.</title>
        <authorList>
            <person name="Sakai H.D."/>
            <person name="Kurosawa N."/>
        </authorList>
    </citation>
    <scope>NUCLEOTIDE SEQUENCE</scope>
    <source>
        <strain evidence="20">HS-1</strain>
    </source>
</reference>
<evidence type="ECO:0000313" key="20">
    <source>
        <dbReference type="EMBL" id="BBD72171.1"/>
    </source>
</evidence>
<dbReference type="PIRSF" id="PIRSF000350">
    <property type="entry name" value="Mercury_reductase_MerA"/>
    <property type="match status" value="1"/>
</dbReference>
<dbReference type="PANTHER" id="PTHR43014:SF4">
    <property type="entry name" value="PYRIDINE NUCLEOTIDE-DISULFIDE OXIDOREDUCTASE RCLA-RELATED"/>
    <property type="match status" value="1"/>
</dbReference>
<dbReference type="Proteomes" id="UP000616143">
    <property type="component" value="Unassembled WGS sequence"/>
</dbReference>
<dbReference type="KEGG" id="sacd:HS1genome_0560"/>
<protein>
    <recommendedName>
        <fullName evidence="5">Mercuric reductase</fullName>
        <ecNumber evidence="4">1.16.1.1</ecNumber>
    </recommendedName>
    <alternativeName>
        <fullName evidence="15">Hg(II) reductase</fullName>
    </alternativeName>
</protein>
<dbReference type="InterPro" id="IPR001100">
    <property type="entry name" value="Pyr_nuc-diS_OxRdtase"/>
</dbReference>
<evidence type="ECO:0000256" key="13">
    <source>
        <dbReference type="ARBA" id="ARBA00023157"/>
    </source>
</evidence>
<organism evidence="20 22">
    <name type="scientific">Sulfodiicoccus acidiphilus</name>
    <dbReference type="NCBI Taxonomy" id="1670455"/>
    <lineage>
        <taxon>Archaea</taxon>
        <taxon>Thermoproteota</taxon>
        <taxon>Thermoprotei</taxon>
        <taxon>Sulfolobales</taxon>
        <taxon>Sulfolobaceae</taxon>
        <taxon>Sulfodiicoccus</taxon>
    </lineage>
</organism>
<evidence type="ECO:0000256" key="5">
    <source>
        <dbReference type="ARBA" id="ARBA00014791"/>
    </source>
</evidence>
<dbReference type="InterPro" id="IPR036188">
    <property type="entry name" value="FAD/NAD-bd_sf"/>
</dbReference>
<keyword evidence="14 17" id="KW-0676">Redox-active center</keyword>
<dbReference type="InterPro" id="IPR021179">
    <property type="entry name" value="Mercury_reductase_MerA"/>
</dbReference>
<feature type="domain" description="FAD/NAD(P)-binding" evidence="19">
    <location>
        <begin position="3"/>
        <end position="308"/>
    </location>
</feature>
<dbReference type="PANTHER" id="PTHR43014">
    <property type="entry name" value="MERCURIC REDUCTASE"/>
    <property type="match status" value="1"/>
</dbReference>
<dbReference type="PRINTS" id="PR00411">
    <property type="entry name" value="PNDRDTASEI"/>
</dbReference>
<dbReference type="GO" id="GO:0045340">
    <property type="term" value="F:mercury ion binding"/>
    <property type="evidence" value="ECO:0007669"/>
    <property type="project" value="InterPro"/>
</dbReference>
<evidence type="ECO:0000256" key="14">
    <source>
        <dbReference type="ARBA" id="ARBA00023284"/>
    </source>
</evidence>
<dbReference type="Pfam" id="PF07992">
    <property type="entry name" value="Pyr_redox_2"/>
    <property type="match status" value="1"/>
</dbReference>
<dbReference type="InterPro" id="IPR023753">
    <property type="entry name" value="FAD/NAD-binding_dom"/>
</dbReference>
<reference evidence="21" key="1">
    <citation type="journal article" date="2014" name="Int. J. Syst. Evol. Microbiol.">
        <title>Complete genome sequence of Corynebacterium casei LMG S-19264T (=DSM 44701T), isolated from a smear-ripened cheese.</title>
        <authorList>
            <consortium name="US DOE Joint Genome Institute (JGI-PGF)"/>
            <person name="Walter F."/>
            <person name="Albersmeier A."/>
            <person name="Kalinowski J."/>
            <person name="Ruckert C."/>
        </authorList>
    </citation>
    <scope>NUCLEOTIDE SEQUENCE</scope>
    <source>
        <strain evidence="21">JCM 31740</strain>
    </source>
</reference>
<comment type="cofactor">
    <cofactor evidence="1">
        <name>FAD</name>
        <dbReference type="ChEBI" id="CHEBI:57692"/>
    </cofactor>
</comment>
<evidence type="ECO:0000256" key="9">
    <source>
        <dbReference type="ARBA" id="ARBA00022827"/>
    </source>
</evidence>
<comment type="similarity">
    <text evidence="2 17">Belongs to the class-I pyridine nucleotide-disulfide oxidoreductase family.</text>
</comment>
<evidence type="ECO:0000313" key="22">
    <source>
        <dbReference type="Proteomes" id="UP000276741"/>
    </source>
</evidence>
<evidence type="ECO:0000256" key="8">
    <source>
        <dbReference type="ARBA" id="ARBA00022723"/>
    </source>
</evidence>
<evidence type="ECO:0000256" key="12">
    <source>
        <dbReference type="ARBA" id="ARBA00023002"/>
    </source>
</evidence>
<dbReference type="GO" id="GO:0003955">
    <property type="term" value="F:NAD(P)H dehydrogenase (quinone) activity"/>
    <property type="evidence" value="ECO:0007669"/>
    <property type="project" value="TreeGrafter"/>
</dbReference>
<evidence type="ECO:0000256" key="7">
    <source>
        <dbReference type="ARBA" id="ARBA00022630"/>
    </source>
</evidence>
<dbReference type="GO" id="GO:0016152">
    <property type="term" value="F:mercury (II) reductase (NADP+) activity"/>
    <property type="evidence" value="ECO:0007669"/>
    <property type="project" value="UniProtKB-EC"/>
</dbReference>
<evidence type="ECO:0000256" key="17">
    <source>
        <dbReference type="RuleBase" id="RU003691"/>
    </source>
</evidence>
<dbReference type="SUPFAM" id="SSF55424">
    <property type="entry name" value="FAD/NAD-linked reductases, dimerisation (C-terminal) domain"/>
    <property type="match status" value="1"/>
</dbReference>
<dbReference type="PROSITE" id="PS00076">
    <property type="entry name" value="PYRIDINE_REDOX_1"/>
    <property type="match status" value="1"/>
</dbReference>
<keyword evidence="13" id="KW-1015">Disulfide bond</keyword>
<dbReference type="Pfam" id="PF02852">
    <property type="entry name" value="Pyr_redox_dim"/>
    <property type="match status" value="1"/>
</dbReference>
<evidence type="ECO:0000256" key="1">
    <source>
        <dbReference type="ARBA" id="ARBA00001974"/>
    </source>
</evidence>
<evidence type="ECO:0000256" key="10">
    <source>
        <dbReference type="ARBA" id="ARBA00022857"/>
    </source>
</evidence>
<keyword evidence="12 17" id="KW-0560">Oxidoreductase</keyword>
<keyword evidence="10" id="KW-0521">NADP</keyword>
<evidence type="ECO:0000256" key="4">
    <source>
        <dbReference type="ARBA" id="ARBA00012661"/>
    </source>
</evidence>
<evidence type="ECO:0000256" key="16">
    <source>
        <dbReference type="ARBA" id="ARBA00048984"/>
    </source>
</evidence>
<proteinExistence type="inferred from homology"/>
<keyword evidence="22" id="KW-1185">Reference proteome</keyword>
<accession>A0A348B1W9</accession>
<dbReference type="GO" id="GO:0050660">
    <property type="term" value="F:flavin adenine dinucleotide binding"/>
    <property type="evidence" value="ECO:0007669"/>
    <property type="project" value="InterPro"/>
</dbReference>
<dbReference type="Proteomes" id="UP000276741">
    <property type="component" value="Chromosome"/>
</dbReference>
<comment type="subunit">
    <text evidence="3">Homodimer.</text>
</comment>
<gene>
    <name evidence="21" type="ORF">GCM10007116_10100</name>
    <name evidence="20" type="ORF">HS1genome_0560</name>
</gene>
<evidence type="ECO:0000256" key="2">
    <source>
        <dbReference type="ARBA" id="ARBA00007532"/>
    </source>
</evidence>
<keyword evidence="7 17" id="KW-0285">Flavoprotein</keyword>
<dbReference type="GO" id="GO:0050661">
    <property type="term" value="F:NADP binding"/>
    <property type="evidence" value="ECO:0007669"/>
    <property type="project" value="InterPro"/>
</dbReference>
<dbReference type="OrthoDB" id="27922at2157"/>
<evidence type="ECO:0000256" key="6">
    <source>
        <dbReference type="ARBA" id="ARBA00022466"/>
    </source>
</evidence>